<reference evidence="3" key="1">
    <citation type="journal article" date="2019" name="Int. J. Syst. Evol. Microbiol.">
        <title>The Global Catalogue of Microorganisms (GCM) 10K type strain sequencing project: providing services to taxonomists for standard genome sequencing and annotation.</title>
        <authorList>
            <consortium name="The Broad Institute Genomics Platform"/>
            <consortium name="The Broad Institute Genome Sequencing Center for Infectious Disease"/>
            <person name="Wu L."/>
            <person name="Ma J."/>
        </authorList>
    </citation>
    <scope>NUCLEOTIDE SEQUENCE [LARGE SCALE GENOMIC DNA]</scope>
    <source>
        <strain evidence="3">CGMCC 4.7178</strain>
    </source>
</reference>
<dbReference type="Proteomes" id="UP000631535">
    <property type="component" value="Unassembled WGS sequence"/>
</dbReference>
<feature type="region of interest" description="Disordered" evidence="1">
    <location>
        <begin position="1"/>
        <end position="23"/>
    </location>
</feature>
<evidence type="ECO:0000313" key="3">
    <source>
        <dbReference type="Proteomes" id="UP000631535"/>
    </source>
</evidence>
<accession>A0ABQ2MGK4</accession>
<evidence type="ECO:0000256" key="1">
    <source>
        <dbReference type="SAM" id="MobiDB-lite"/>
    </source>
</evidence>
<sequence>MGAARHRDEAEPDVLASGREGPGVRERWDALPALLRRGVLGSAALALLAAGGYAVAGQPGPPATPHAAPSASSEPQDTGASLHPPHPQHPAQAARITFRGIELGDRRRRTFTIGLHAAATSPLRLTRVRQNYEGLRVGLASPGPVSVRPGGAKHVEVTAKITSCDRLPLRARSPFLDVTLSNEMGPFELSVIPGERYTRALTHAFRTLCGPSVADSPENP</sequence>
<protein>
    <recommendedName>
        <fullName evidence="4">Tat pathway signal sequence domain protein</fullName>
    </recommendedName>
</protein>
<comment type="caution">
    <text evidence="2">The sequence shown here is derived from an EMBL/GenBank/DDBJ whole genome shotgun (WGS) entry which is preliminary data.</text>
</comment>
<evidence type="ECO:0000313" key="2">
    <source>
        <dbReference type="EMBL" id="GGO51344.1"/>
    </source>
</evidence>
<proteinExistence type="predicted"/>
<organism evidence="2 3">
    <name type="scientific">Streptomyces daqingensis</name>
    <dbReference type="NCBI Taxonomy" id="1472640"/>
    <lineage>
        <taxon>Bacteria</taxon>
        <taxon>Bacillati</taxon>
        <taxon>Actinomycetota</taxon>
        <taxon>Actinomycetes</taxon>
        <taxon>Kitasatosporales</taxon>
        <taxon>Streptomycetaceae</taxon>
        <taxon>Streptomyces</taxon>
    </lineage>
</organism>
<evidence type="ECO:0008006" key="4">
    <source>
        <dbReference type="Google" id="ProtNLM"/>
    </source>
</evidence>
<keyword evidence="3" id="KW-1185">Reference proteome</keyword>
<dbReference type="EMBL" id="BMMP01000010">
    <property type="protein sequence ID" value="GGO51344.1"/>
    <property type="molecule type" value="Genomic_DNA"/>
</dbReference>
<gene>
    <name evidence="2" type="ORF">GCM10012287_33150</name>
</gene>
<dbReference type="RefSeq" id="WP_189037919.1">
    <property type="nucleotide sequence ID" value="NZ_BMMP01000010.1"/>
</dbReference>
<feature type="compositionally biased region" description="Low complexity" evidence="1">
    <location>
        <begin position="65"/>
        <end position="75"/>
    </location>
</feature>
<feature type="region of interest" description="Disordered" evidence="1">
    <location>
        <begin position="58"/>
        <end position="91"/>
    </location>
</feature>
<name>A0ABQ2MGK4_9ACTN</name>